<keyword evidence="3" id="KW-0732">Signal</keyword>
<comment type="caution">
    <text evidence="5">The sequence shown here is derived from an EMBL/GenBank/DDBJ whole genome shotgun (WGS) entry which is preliminary data.</text>
</comment>
<dbReference type="AlphaFoldDB" id="A0A3M8LS90"/>
<organism evidence="5 6">
    <name type="scientific">Cryobacterium tepidiphilum</name>
    <dbReference type="NCBI Taxonomy" id="2486026"/>
    <lineage>
        <taxon>Bacteria</taxon>
        <taxon>Bacillati</taxon>
        <taxon>Actinomycetota</taxon>
        <taxon>Actinomycetes</taxon>
        <taxon>Micrococcales</taxon>
        <taxon>Microbacteriaceae</taxon>
        <taxon>Cryobacterium</taxon>
    </lineage>
</organism>
<feature type="region of interest" description="Disordered" evidence="1">
    <location>
        <begin position="188"/>
        <end position="218"/>
    </location>
</feature>
<keyword evidence="2" id="KW-0812">Transmembrane</keyword>
<evidence type="ECO:0000313" key="5">
    <source>
        <dbReference type="EMBL" id="RNE67358.1"/>
    </source>
</evidence>
<keyword evidence="6" id="KW-1185">Reference proteome</keyword>
<evidence type="ECO:0000313" key="6">
    <source>
        <dbReference type="Proteomes" id="UP000279859"/>
    </source>
</evidence>
<gene>
    <name evidence="5" type="ORF">EEJ31_00870</name>
</gene>
<dbReference type="Pfam" id="PF07987">
    <property type="entry name" value="DUF1775"/>
    <property type="match status" value="1"/>
</dbReference>
<dbReference type="Gene3D" id="2.60.40.2230">
    <property type="entry name" value="Uncharacterised protein YcnI-like PF07987, DUF1775"/>
    <property type="match status" value="1"/>
</dbReference>
<feature type="transmembrane region" description="Helical" evidence="2">
    <location>
        <begin position="226"/>
        <end position="249"/>
    </location>
</feature>
<keyword evidence="2" id="KW-0472">Membrane</keyword>
<dbReference type="CDD" id="cd08545">
    <property type="entry name" value="YcnI_like"/>
    <property type="match status" value="1"/>
</dbReference>
<dbReference type="InterPro" id="IPR012533">
    <property type="entry name" value="YcnI-copper_dom"/>
</dbReference>
<accession>A0A3M8LS90</accession>
<feature type="chain" id="PRO_5017928715" evidence="3">
    <location>
        <begin position="21"/>
        <end position="253"/>
    </location>
</feature>
<evidence type="ECO:0000259" key="4">
    <source>
        <dbReference type="Pfam" id="PF07987"/>
    </source>
</evidence>
<dbReference type="EMBL" id="RDSR01000001">
    <property type="protein sequence ID" value="RNE67358.1"/>
    <property type="molecule type" value="Genomic_DNA"/>
</dbReference>
<proteinExistence type="predicted"/>
<reference evidence="5 6" key="1">
    <citation type="submission" date="2018-11" db="EMBL/GenBank/DDBJ databases">
        <title>Cryobacterium sp. nov., isolated from rhizosphere soil of lettuce.</title>
        <authorList>
            <person name="Wang Y."/>
        </authorList>
    </citation>
    <scope>NUCLEOTIDE SEQUENCE [LARGE SCALE GENOMIC DNA]</scope>
    <source>
        <strain evidence="5 6">NEAU-85</strain>
    </source>
</reference>
<name>A0A3M8LS90_9MICO</name>
<sequence>MAARGKTLGLVMKLRTPARAATGLAAGALLAVAVPLSASAHIHVDPSSAPAGSSAVLTFTLPHGCDGSATTAISIEIPKGITGVTPTAKAGWNVEKVAVDLDKPLDDGHGNTITTRTGSIRYTADTPLADGLRDTFALSVPLPADAAGESLQFPVLQACESGTVEWNETQKAGAEEPEHPAPAVTVTAATPGEHSDDGDGDAAQAVQAAPATDAASQATPTAGDDILARVLGIGGLVVGAVGIVVALTARRRA</sequence>
<dbReference type="Proteomes" id="UP000279859">
    <property type="component" value="Unassembled WGS sequence"/>
</dbReference>
<protein>
    <submittedName>
        <fullName evidence="5">DUF1775 domain-containing protein</fullName>
    </submittedName>
</protein>
<evidence type="ECO:0000256" key="2">
    <source>
        <dbReference type="SAM" id="Phobius"/>
    </source>
</evidence>
<keyword evidence="2" id="KW-1133">Transmembrane helix</keyword>
<dbReference type="InterPro" id="IPR038507">
    <property type="entry name" value="YcnI-like_sf"/>
</dbReference>
<evidence type="ECO:0000256" key="1">
    <source>
        <dbReference type="SAM" id="MobiDB-lite"/>
    </source>
</evidence>
<feature type="domain" description="YncI copper-binding" evidence="4">
    <location>
        <begin position="41"/>
        <end position="186"/>
    </location>
</feature>
<feature type="compositionally biased region" description="Low complexity" evidence="1">
    <location>
        <begin position="201"/>
        <end position="218"/>
    </location>
</feature>
<feature type="signal peptide" evidence="3">
    <location>
        <begin position="1"/>
        <end position="20"/>
    </location>
</feature>
<evidence type="ECO:0000256" key="3">
    <source>
        <dbReference type="SAM" id="SignalP"/>
    </source>
</evidence>